<reference evidence="1" key="1">
    <citation type="journal article" date="2022" name="J Environ Chem Eng">
        <title>Biodegradation of petroleum oil using a constructed nonpathogenic and heavy metal-tolerant bacterial consortium isolated from marine sponges.</title>
        <authorList>
            <person name="Dechsakulwatana C."/>
            <person name="Rungsihiranrut A."/>
            <person name="Muangchinda C."/>
            <person name="Ningthoujam R."/>
            <person name="Klankeo P."/>
            <person name="Pinyakong O."/>
        </authorList>
    </citation>
    <scope>NUCLEOTIDE SEQUENCE</scope>
    <source>
        <strain evidence="1">TL01-2</strain>
    </source>
</reference>
<proteinExistence type="predicted"/>
<reference evidence="1" key="2">
    <citation type="submission" date="2022-12" db="EMBL/GenBank/DDBJ databases">
        <authorList>
            <person name="Dechsakulwatana C."/>
            <person name="Rungsihiranrut A."/>
            <person name="Muangchinda C."/>
            <person name="Ningthoujam R."/>
            <person name="Klankeo P."/>
            <person name="Pinyakong O."/>
        </authorList>
    </citation>
    <scope>NUCLEOTIDE SEQUENCE</scope>
    <source>
        <strain evidence="1">TL01-2</strain>
    </source>
</reference>
<evidence type="ECO:0000313" key="1">
    <source>
        <dbReference type="EMBL" id="MDU9693414.1"/>
    </source>
</evidence>
<dbReference type="Proteomes" id="UP001269400">
    <property type="component" value="Unassembled WGS sequence"/>
</dbReference>
<comment type="caution">
    <text evidence="1">The sequence shown here is derived from an EMBL/GenBank/DDBJ whole genome shotgun (WGS) entry which is preliminary data.</text>
</comment>
<accession>A0AAX6ND43</accession>
<dbReference type="RefSeq" id="WP_316910642.1">
    <property type="nucleotide sequence ID" value="NZ_JAPTGD010000002.1"/>
</dbReference>
<name>A0AAX6ND43_PRIAR</name>
<organism evidence="1 2">
    <name type="scientific">Priestia aryabhattai</name>
    <name type="common">Bacillus aryabhattai</name>
    <dbReference type="NCBI Taxonomy" id="412384"/>
    <lineage>
        <taxon>Bacteria</taxon>
        <taxon>Bacillati</taxon>
        <taxon>Bacillota</taxon>
        <taxon>Bacilli</taxon>
        <taxon>Bacillales</taxon>
        <taxon>Bacillaceae</taxon>
        <taxon>Priestia</taxon>
    </lineage>
</organism>
<evidence type="ECO:0000313" key="2">
    <source>
        <dbReference type="Proteomes" id="UP001269400"/>
    </source>
</evidence>
<sequence>MGFRDKMKSFFDTTETKNFPYVNKKEAGSKVLVGKVEEKVLMPQQTVRKEKRDELEVPLTDNELKWVESFQKKECPKCQFIFEQVKGDKRCPECKSKILVRVHYQTREECLLKEEEIQEFNRLKESYSNIKWCLRVCVRNGMLSKDFLNEWKMGSTEEAAFKVMWKYVSALRPTYIEQGKLGSYRNTVLTQAEAYTRRSMEEEAYEAYLSVGFWDTNGPTNTQTATGENKFECQDAPQLRQTLKTIKDYQEKNDLSFEQLEADFISVVEKESYKDKLPLSAEQCCLFFFRRYREYLSELKENEKKAIRNQLV</sequence>
<dbReference type="EMBL" id="JAPTGD010000002">
    <property type="protein sequence ID" value="MDU9693414.1"/>
    <property type="molecule type" value="Genomic_DNA"/>
</dbReference>
<gene>
    <name evidence="1" type="ORF">O0Q50_19765</name>
</gene>
<protein>
    <submittedName>
        <fullName evidence="1">Uncharacterized protein</fullName>
    </submittedName>
</protein>
<dbReference type="AlphaFoldDB" id="A0AAX6ND43"/>